<sequence length="210" mass="24348">MPNWCNNNIIIKGPKNKLKDLESAAREGKFCNHLVPMPKELEGTQSPARDETDKQKLINKRNKVEYGSDCWYDWRVANWGTKWDIDAYDGSIKTSQELLGKDNGKAELSFGFDSAWAPPINAIAEYLENNEDVSMKLWYYEPGCDFGGVWEDFNDDCWELSTTPDSFFEQNDQGKEFDDYFNLLEGREEFRDDPDNDPKEIAKWKKVQSA</sequence>
<dbReference type="AlphaFoldDB" id="A0A382LH30"/>
<reference evidence="3" key="1">
    <citation type="submission" date="2018-05" db="EMBL/GenBank/DDBJ databases">
        <authorList>
            <person name="Lanie J.A."/>
            <person name="Ng W.-L."/>
            <person name="Kazmierczak K.M."/>
            <person name="Andrzejewski T.M."/>
            <person name="Davidsen T.M."/>
            <person name="Wayne K.J."/>
            <person name="Tettelin H."/>
            <person name="Glass J.I."/>
            <person name="Rusch D."/>
            <person name="Podicherti R."/>
            <person name="Tsui H.-C.T."/>
            <person name="Winkler M.E."/>
        </authorList>
    </citation>
    <scope>NUCLEOTIDE SEQUENCE</scope>
</reference>
<protein>
    <recommendedName>
        <fullName evidence="2">YubB ferredoxin-like domain-containing protein</fullName>
    </recommendedName>
</protein>
<dbReference type="InterPro" id="IPR041329">
    <property type="entry name" value="YubB_C"/>
</dbReference>
<proteinExistence type="predicted"/>
<name>A0A382LH30_9ZZZZ</name>
<accession>A0A382LH30</accession>
<evidence type="ECO:0000256" key="1">
    <source>
        <dbReference type="SAM" id="MobiDB-lite"/>
    </source>
</evidence>
<dbReference type="EMBL" id="UINC01086756">
    <property type="protein sequence ID" value="SVC35503.1"/>
    <property type="molecule type" value="Genomic_DNA"/>
</dbReference>
<dbReference type="Gene3D" id="3.30.70.1270">
    <property type="entry name" value="Api92-like domains"/>
    <property type="match status" value="1"/>
</dbReference>
<gene>
    <name evidence="3" type="ORF">METZ01_LOCUS288357</name>
</gene>
<feature type="domain" description="YubB ferredoxin-like" evidence="2">
    <location>
        <begin position="105"/>
        <end position="170"/>
    </location>
</feature>
<dbReference type="Pfam" id="PF18406">
    <property type="entry name" value="DUF1281_C"/>
    <property type="match status" value="1"/>
</dbReference>
<evidence type="ECO:0000313" key="3">
    <source>
        <dbReference type="EMBL" id="SVC35503.1"/>
    </source>
</evidence>
<evidence type="ECO:0000259" key="2">
    <source>
        <dbReference type="Pfam" id="PF18406"/>
    </source>
</evidence>
<feature type="region of interest" description="Disordered" evidence="1">
    <location>
        <begin position="188"/>
        <end position="210"/>
    </location>
</feature>
<dbReference type="SUPFAM" id="SSF160940">
    <property type="entry name" value="Api92-like"/>
    <property type="match status" value="1"/>
</dbReference>
<organism evidence="3">
    <name type="scientific">marine metagenome</name>
    <dbReference type="NCBI Taxonomy" id="408172"/>
    <lineage>
        <taxon>unclassified sequences</taxon>
        <taxon>metagenomes</taxon>
        <taxon>ecological metagenomes</taxon>
    </lineage>
</organism>